<evidence type="ECO:0000256" key="8">
    <source>
        <dbReference type="PIRNR" id="PIRNR006431"/>
    </source>
</evidence>
<evidence type="ECO:0000256" key="4">
    <source>
        <dbReference type="ARBA" id="ARBA00022438"/>
    </source>
</evidence>
<reference evidence="12" key="1">
    <citation type="journal article" date="2014" name="Int. J. Syst. Evol. Microbiol.">
        <title>Complete genome sequence of Corynebacterium casei LMG S-19264T (=DSM 44701T), isolated from a smear-ripened cheese.</title>
        <authorList>
            <consortium name="US DOE Joint Genome Institute (JGI-PGF)"/>
            <person name="Walter F."/>
            <person name="Albersmeier A."/>
            <person name="Kalinowski J."/>
            <person name="Ruckert C."/>
        </authorList>
    </citation>
    <scope>NUCLEOTIDE SEQUENCE</scope>
    <source>
        <strain evidence="12">JCM 3313</strain>
    </source>
</reference>
<comment type="catalytic activity">
    <reaction evidence="1 8 10">
        <text>Release of N-terminal proline from a peptide.</text>
        <dbReference type="EC" id="3.4.11.5"/>
    </reaction>
</comment>
<accession>A0A918ARC0</accession>
<dbReference type="EC" id="3.4.11.5" evidence="8 10"/>
<evidence type="ECO:0000256" key="3">
    <source>
        <dbReference type="ARBA" id="ARBA00010088"/>
    </source>
</evidence>
<evidence type="ECO:0000256" key="2">
    <source>
        <dbReference type="ARBA" id="ARBA00004496"/>
    </source>
</evidence>
<evidence type="ECO:0000256" key="5">
    <source>
        <dbReference type="ARBA" id="ARBA00022490"/>
    </source>
</evidence>
<dbReference type="InterPro" id="IPR005944">
    <property type="entry name" value="Pro_iminopeptidase"/>
</dbReference>
<dbReference type="GO" id="GO:0005737">
    <property type="term" value="C:cytoplasm"/>
    <property type="evidence" value="ECO:0007669"/>
    <property type="project" value="UniProtKB-SubCell"/>
</dbReference>
<comment type="caution">
    <text evidence="12">The sequence shown here is derived from an EMBL/GenBank/DDBJ whole genome shotgun (WGS) entry which is preliminary data.</text>
</comment>
<evidence type="ECO:0000313" key="12">
    <source>
        <dbReference type="EMBL" id="GGP65042.1"/>
    </source>
</evidence>
<sequence>MLYPEIEPYDYGMLDVGDGHHVYWEVCGNPDGKPAVVLHGGPGAGCTPNSRRYFDPAAYRVVLLDQRGCGRSTPHAGAPVVDLSANTTDHLIGDLELLRERLGVDRWLLFGASWGAVLGLVYAERFPHRVSEIVLAGVATGRQVEVDLLTRGLGHVFPQAWARFRDGVPAHRRDGDLAAAYLELLLDPDPAVHREAADDWCTWEDAMLPQTPNGLMSDYSPEYRLAFARLVTHYWAHGSWLADGVVLAQAHKLADIPGVVVQGELDLGNLVGTPWLLERVWPEGELVLIREIAHGGGPGMTEARVAATDRFRP</sequence>
<dbReference type="PRINTS" id="PR00111">
    <property type="entry name" value="ABHYDROLASE"/>
</dbReference>
<proteinExistence type="inferred from homology"/>
<dbReference type="PANTHER" id="PTHR43722:SF1">
    <property type="entry name" value="PROLINE IMINOPEPTIDASE"/>
    <property type="match status" value="1"/>
</dbReference>
<dbReference type="SUPFAM" id="SSF53474">
    <property type="entry name" value="alpha/beta-Hydrolases"/>
    <property type="match status" value="1"/>
</dbReference>
<evidence type="ECO:0000256" key="9">
    <source>
        <dbReference type="PIRSR" id="PIRSR006431-1"/>
    </source>
</evidence>
<comment type="similarity">
    <text evidence="3 8 10">Belongs to the peptidase S33 family.</text>
</comment>
<feature type="active site" evidence="9">
    <location>
        <position position="266"/>
    </location>
</feature>
<dbReference type="GO" id="GO:0006508">
    <property type="term" value="P:proteolysis"/>
    <property type="evidence" value="ECO:0007669"/>
    <property type="project" value="UniProtKB-KW"/>
</dbReference>
<name>A0A918ARC0_9PSEU</name>
<keyword evidence="4 8" id="KW-0031">Aminopeptidase</keyword>
<dbReference type="PIRSF" id="PIRSF006431">
    <property type="entry name" value="Pept_S33"/>
    <property type="match status" value="1"/>
</dbReference>
<evidence type="ECO:0000259" key="11">
    <source>
        <dbReference type="Pfam" id="PF00561"/>
    </source>
</evidence>
<dbReference type="PANTHER" id="PTHR43722">
    <property type="entry name" value="PROLINE IMINOPEPTIDASE"/>
    <property type="match status" value="1"/>
</dbReference>
<dbReference type="NCBIfam" id="TIGR01249">
    <property type="entry name" value="pro_imino_pep_1"/>
    <property type="match status" value="1"/>
</dbReference>
<dbReference type="InterPro" id="IPR000073">
    <property type="entry name" value="AB_hydrolase_1"/>
</dbReference>
<comment type="subcellular location">
    <subcellularLocation>
        <location evidence="2 8">Cytoplasm</location>
    </subcellularLocation>
</comment>
<dbReference type="Pfam" id="PF00561">
    <property type="entry name" value="Abhydrolase_1"/>
    <property type="match status" value="1"/>
</dbReference>
<keyword evidence="7 8" id="KW-0378">Hydrolase</keyword>
<reference evidence="12" key="2">
    <citation type="submission" date="2020-09" db="EMBL/GenBank/DDBJ databases">
        <authorList>
            <person name="Sun Q."/>
            <person name="Ohkuma M."/>
        </authorList>
    </citation>
    <scope>NUCLEOTIDE SEQUENCE</scope>
    <source>
        <strain evidence="12">JCM 3313</strain>
    </source>
</reference>
<evidence type="ECO:0000313" key="13">
    <source>
        <dbReference type="Proteomes" id="UP000639606"/>
    </source>
</evidence>
<keyword evidence="13" id="KW-1185">Reference proteome</keyword>
<gene>
    <name evidence="12" type="primary">pip</name>
    <name evidence="12" type="ORF">GCM10010185_42140</name>
</gene>
<dbReference type="InterPro" id="IPR002410">
    <property type="entry name" value="Peptidase_S33"/>
</dbReference>
<evidence type="ECO:0000256" key="6">
    <source>
        <dbReference type="ARBA" id="ARBA00022670"/>
    </source>
</evidence>
<keyword evidence="5 8" id="KW-0963">Cytoplasm</keyword>
<protein>
    <recommendedName>
        <fullName evidence="8 10">Proline iminopeptidase</fullName>
        <shortName evidence="8">PIP</shortName>
        <ecNumber evidence="8 10">3.4.11.5</ecNumber>
    </recommendedName>
    <alternativeName>
        <fullName evidence="8">Prolyl aminopeptidase</fullName>
    </alternativeName>
</protein>
<dbReference type="Gene3D" id="3.40.50.1820">
    <property type="entry name" value="alpha/beta hydrolase"/>
    <property type="match status" value="1"/>
</dbReference>
<dbReference type="AlphaFoldDB" id="A0A918ARC0"/>
<dbReference type="GO" id="GO:0004177">
    <property type="term" value="F:aminopeptidase activity"/>
    <property type="evidence" value="ECO:0007669"/>
    <property type="project" value="UniProtKB-UniRule"/>
</dbReference>
<feature type="domain" description="AB hydrolase-1" evidence="11">
    <location>
        <begin position="36"/>
        <end position="283"/>
    </location>
</feature>
<dbReference type="RefSeq" id="WP_189225008.1">
    <property type="nucleotide sequence ID" value="NZ_BMRG01000008.1"/>
</dbReference>
<evidence type="ECO:0000256" key="1">
    <source>
        <dbReference type="ARBA" id="ARBA00001585"/>
    </source>
</evidence>
<dbReference type="Proteomes" id="UP000639606">
    <property type="component" value="Unassembled WGS sequence"/>
</dbReference>
<dbReference type="PRINTS" id="PR00793">
    <property type="entry name" value="PROAMNOPTASE"/>
</dbReference>
<dbReference type="InterPro" id="IPR029058">
    <property type="entry name" value="AB_hydrolase_fold"/>
</dbReference>
<feature type="active site" description="Proton donor" evidence="9">
    <location>
        <position position="294"/>
    </location>
</feature>
<organism evidence="12 13">
    <name type="scientific">Saccharothrix coeruleofusca</name>
    <dbReference type="NCBI Taxonomy" id="33919"/>
    <lineage>
        <taxon>Bacteria</taxon>
        <taxon>Bacillati</taxon>
        <taxon>Actinomycetota</taxon>
        <taxon>Actinomycetes</taxon>
        <taxon>Pseudonocardiales</taxon>
        <taxon>Pseudonocardiaceae</taxon>
        <taxon>Saccharothrix</taxon>
    </lineage>
</organism>
<evidence type="ECO:0000256" key="10">
    <source>
        <dbReference type="RuleBase" id="RU003421"/>
    </source>
</evidence>
<feature type="active site" description="Nucleophile" evidence="9">
    <location>
        <position position="113"/>
    </location>
</feature>
<evidence type="ECO:0000256" key="7">
    <source>
        <dbReference type="ARBA" id="ARBA00022801"/>
    </source>
</evidence>
<dbReference type="EMBL" id="BMRG01000008">
    <property type="protein sequence ID" value="GGP65042.1"/>
    <property type="molecule type" value="Genomic_DNA"/>
</dbReference>
<keyword evidence="6 8" id="KW-0645">Protease</keyword>